<organism evidence="12">
    <name type="scientific">freshwater metagenome</name>
    <dbReference type="NCBI Taxonomy" id="449393"/>
    <lineage>
        <taxon>unclassified sequences</taxon>
        <taxon>metagenomes</taxon>
        <taxon>ecological metagenomes</taxon>
    </lineage>
</organism>
<evidence type="ECO:0000256" key="4">
    <source>
        <dbReference type="ARBA" id="ARBA00022771"/>
    </source>
</evidence>
<dbReference type="Gene3D" id="3.40.50.300">
    <property type="entry name" value="P-loop containing nucleotide triphosphate hydrolases"/>
    <property type="match status" value="1"/>
</dbReference>
<dbReference type="PANTHER" id="PTHR32472:SF10">
    <property type="entry name" value="DNA REPAIR PROTEIN RADA-LIKE PROTEIN"/>
    <property type="match status" value="1"/>
</dbReference>
<evidence type="ECO:0000256" key="9">
    <source>
        <dbReference type="ARBA" id="ARBA00023125"/>
    </source>
</evidence>
<dbReference type="InterPro" id="IPR020588">
    <property type="entry name" value="RecA_ATP-bd"/>
</dbReference>
<evidence type="ECO:0000256" key="10">
    <source>
        <dbReference type="ARBA" id="ARBA00023204"/>
    </source>
</evidence>
<reference evidence="12" key="1">
    <citation type="submission" date="2020-05" db="EMBL/GenBank/DDBJ databases">
        <authorList>
            <person name="Chiriac C."/>
            <person name="Salcher M."/>
            <person name="Ghai R."/>
            <person name="Kavagutti S V."/>
        </authorList>
    </citation>
    <scope>NUCLEOTIDE SEQUENCE</scope>
</reference>
<dbReference type="HAMAP" id="MF_01498">
    <property type="entry name" value="RadA_bact"/>
    <property type="match status" value="1"/>
</dbReference>
<dbReference type="GO" id="GO:0004252">
    <property type="term" value="F:serine-type endopeptidase activity"/>
    <property type="evidence" value="ECO:0007669"/>
    <property type="project" value="InterPro"/>
</dbReference>
<keyword evidence="3" id="KW-0227">DNA damage</keyword>
<dbReference type="CDD" id="cd01121">
    <property type="entry name" value="RadA_SMS_N"/>
    <property type="match status" value="1"/>
</dbReference>
<feature type="domain" description="RecA family profile 1" evidence="11">
    <location>
        <begin position="68"/>
        <end position="214"/>
    </location>
</feature>
<dbReference type="PRINTS" id="PR01874">
    <property type="entry name" value="DNAREPAIRADA"/>
</dbReference>
<name>A0A6J6XBE6_9ZZZZ</name>
<dbReference type="PANTHER" id="PTHR32472">
    <property type="entry name" value="DNA REPAIR PROTEIN RADA"/>
    <property type="match status" value="1"/>
</dbReference>
<dbReference type="SMART" id="SM00382">
    <property type="entry name" value="AAA"/>
    <property type="match status" value="1"/>
</dbReference>
<dbReference type="GO" id="GO:0004176">
    <property type="term" value="F:ATP-dependent peptidase activity"/>
    <property type="evidence" value="ECO:0007669"/>
    <property type="project" value="InterPro"/>
</dbReference>
<keyword evidence="1" id="KW-0479">Metal-binding</keyword>
<dbReference type="FunFam" id="3.40.50.300:FF:000050">
    <property type="entry name" value="DNA repair protein RadA"/>
    <property type="match status" value="1"/>
</dbReference>
<evidence type="ECO:0000256" key="2">
    <source>
        <dbReference type="ARBA" id="ARBA00022741"/>
    </source>
</evidence>
<keyword evidence="7" id="KW-0067">ATP-binding</keyword>
<dbReference type="GO" id="GO:0008270">
    <property type="term" value="F:zinc ion binding"/>
    <property type="evidence" value="ECO:0007669"/>
    <property type="project" value="UniProtKB-KW"/>
</dbReference>
<keyword evidence="8" id="KW-0346">Stress response</keyword>
<dbReference type="InterPro" id="IPR004504">
    <property type="entry name" value="DNA_repair_RadA"/>
</dbReference>
<dbReference type="PROSITE" id="PS50162">
    <property type="entry name" value="RECA_2"/>
    <property type="match status" value="1"/>
</dbReference>
<dbReference type="Pfam" id="PF13481">
    <property type="entry name" value="AAA_25"/>
    <property type="match status" value="1"/>
</dbReference>
<evidence type="ECO:0000256" key="1">
    <source>
        <dbReference type="ARBA" id="ARBA00022723"/>
    </source>
</evidence>
<evidence type="ECO:0000256" key="6">
    <source>
        <dbReference type="ARBA" id="ARBA00022833"/>
    </source>
</evidence>
<dbReference type="InterPro" id="IPR041166">
    <property type="entry name" value="Rubredoxin_2"/>
</dbReference>
<dbReference type="Pfam" id="PF05362">
    <property type="entry name" value="Lon_C"/>
    <property type="match status" value="1"/>
</dbReference>
<keyword evidence="10" id="KW-0234">DNA repair</keyword>
<evidence type="ECO:0000256" key="7">
    <source>
        <dbReference type="ARBA" id="ARBA00022840"/>
    </source>
</evidence>
<dbReference type="GO" id="GO:0005524">
    <property type="term" value="F:ATP binding"/>
    <property type="evidence" value="ECO:0007669"/>
    <property type="project" value="UniProtKB-KW"/>
</dbReference>
<keyword evidence="6" id="KW-0862">Zinc</keyword>
<dbReference type="AlphaFoldDB" id="A0A6J6XBE6"/>
<keyword evidence="4" id="KW-0863">Zinc-finger</keyword>
<evidence type="ECO:0000256" key="5">
    <source>
        <dbReference type="ARBA" id="ARBA00022801"/>
    </source>
</evidence>
<dbReference type="SUPFAM" id="SSF54211">
    <property type="entry name" value="Ribosomal protein S5 domain 2-like"/>
    <property type="match status" value="1"/>
</dbReference>
<keyword evidence="5" id="KW-0378">Hydrolase</keyword>
<dbReference type="InterPro" id="IPR003593">
    <property type="entry name" value="AAA+_ATPase"/>
</dbReference>
<dbReference type="GO" id="GO:0003684">
    <property type="term" value="F:damaged DNA binding"/>
    <property type="evidence" value="ECO:0007669"/>
    <property type="project" value="InterPro"/>
</dbReference>
<keyword evidence="9" id="KW-0238">DNA-binding</keyword>
<gene>
    <name evidence="12" type="ORF">UFOPK2975_00757</name>
</gene>
<dbReference type="NCBIfam" id="TIGR00416">
    <property type="entry name" value="sms"/>
    <property type="match status" value="1"/>
</dbReference>
<dbReference type="EMBL" id="CAFAAG010000049">
    <property type="protein sequence ID" value="CAB4792638.1"/>
    <property type="molecule type" value="Genomic_DNA"/>
</dbReference>
<proteinExistence type="inferred from homology"/>
<dbReference type="GO" id="GO:0140664">
    <property type="term" value="F:ATP-dependent DNA damage sensor activity"/>
    <property type="evidence" value="ECO:0007669"/>
    <property type="project" value="InterPro"/>
</dbReference>
<sequence>MARLRTVYNCGDCGATHYKWAGKCDSCGAWNTLVEDVEDPNSHTTLAAGMALIPPGEAQPIGKLDASVGQPLSTGISELDRVLDGGLVPGSVTLLGGEPGIGKSTLLLQLLASWPTRSLYVTAEESAQQVRLRAERLHAVHDNLWLVSEPSLTNIVAALDKVKPELLVIDSIQAVADPALGSAPGSVVQVRGCAHRLVQEAKRRNIPTILVGHVTKDGGLAGPRVLEHVVDTVLSFEGERHHALRILRAVKHRFGSTNELGLFEMTELGLVGVPDASQMFLADRRPGTPGSVVVPTLEGQRPLLVEVQALTNAMSGNVPPRRSAQGLDPGRLAMLLAVLERRAGISLSQHEVFASVVGGVRLSEPGSDLGLCIALVSAVTNKPAPSDLVVCGEIGLGGEIRHVGHMSRRLTEAARLGFTRAIVPTHSQSGGANKAPAGLTVQTASTLSEALDLVQLSIKK</sequence>
<dbReference type="GO" id="GO:0006508">
    <property type="term" value="P:proteolysis"/>
    <property type="evidence" value="ECO:0007669"/>
    <property type="project" value="InterPro"/>
</dbReference>
<dbReference type="GO" id="GO:0000725">
    <property type="term" value="P:recombinational repair"/>
    <property type="evidence" value="ECO:0007669"/>
    <property type="project" value="TreeGrafter"/>
</dbReference>
<evidence type="ECO:0000256" key="8">
    <source>
        <dbReference type="ARBA" id="ARBA00023016"/>
    </source>
</evidence>
<keyword evidence="2" id="KW-0547">Nucleotide-binding</keyword>
<dbReference type="Gene3D" id="3.30.230.10">
    <property type="match status" value="1"/>
</dbReference>
<protein>
    <submittedName>
        <fullName evidence="12">Unannotated protein</fullName>
    </submittedName>
</protein>
<dbReference type="InterPro" id="IPR008269">
    <property type="entry name" value="Lon_proteolytic"/>
</dbReference>
<dbReference type="InterPro" id="IPR027417">
    <property type="entry name" value="P-loop_NTPase"/>
</dbReference>
<accession>A0A6J6XBE6</accession>
<evidence type="ECO:0000259" key="11">
    <source>
        <dbReference type="PROSITE" id="PS50162"/>
    </source>
</evidence>
<dbReference type="SUPFAM" id="SSF52540">
    <property type="entry name" value="P-loop containing nucleoside triphosphate hydrolases"/>
    <property type="match status" value="1"/>
</dbReference>
<dbReference type="Pfam" id="PF18073">
    <property type="entry name" value="Zn_ribbon_LapB"/>
    <property type="match status" value="1"/>
</dbReference>
<dbReference type="InterPro" id="IPR020568">
    <property type="entry name" value="Ribosomal_Su5_D2-typ_SF"/>
</dbReference>
<dbReference type="GO" id="GO:0005829">
    <property type="term" value="C:cytosol"/>
    <property type="evidence" value="ECO:0007669"/>
    <property type="project" value="TreeGrafter"/>
</dbReference>
<evidence type="ECO:0000256" key="3">
    <source>
        <dbReference type="ARBA" id="ARBA00022763"/>
    </source>
</evidence>
<evidence type="ECO:0000313" key="12">
    <source>
        <dbReference type="EMBL" id="CAB4792638.1"/>
    </source>
</evidence>
<dbReference type="InterPro" id="IPR014721">
    <property type="entry name" value="Ribsml_uS5_D2-typ_fold_subgr"/>
</dbReference>